<dbReference type="PANTHER" id="PTHR43800:SF1">
    <property type="entry name" value="PEPTIDYL-LYSINE N-ACETYLTRANSFERASE YJAB"/>
    <property type="match status" value="1"/>
</dbReference>
<dbReference type="Gene3D" id="3.40.630.30">
    <property type="match status" value="1"/>
</dbReference>
<dbReference type="EMBL" id="JAUSVU010000029">
    <property type="protein sequence ID" value="MDQ0536621.1"/>
    <property type="molecule type" value="Genomic_DNA"/>
</dbReference>
<dbReference type="Pfam" id="PF13673">
    <property type="entry name" value="Acetyltransf_10"/>
    <property type="match status" value="1"/>
</dbReference>
<accession>A0ABU0MT02</accession>
<dbReference type="InterPro" id="IPR016181">
    <property type="entry name" value="Acyl_CoA_acyltransferase"/>
</dbReference>
<dbReference type="NCBIfam" id="NF007807">
    <property type="entry name" value="PRK10514.1"/>
    <property type="match status" value="1"/>
</dbReference>
<comment type="caution">
    <text evidence="4">The sequence shown here is derived from an EMBL/GenBank/DDBJ whole genome shotgun (WGS) entry which is preliminary data.</text>
</comment>
<keyword evidence="1 4" id="KW-0808">Transferase</keyword>
<evidence type="ECO:0000313" key="4">
    <source>
        <dbReference type="EMBL" id="MDQ0536621.1"/>
    </source>
</evidence>
<name>A0ABU0MT02_9PROT</name>
<dbReference type="PANTHER" id="PTHR43800">
    <property type="entry name" value="PEPTIDYL-LYSINE N-ACETYLTRANSFERASE YJAB"/>
    <property type="match status" value="1"/>
</dbReference>
<sequence>MVSIRPSRIEDKDALFVIWLSAVRATHDFLTESDIAFYAEQVRGSYLPQTEFLVAVDKADQPVGFMGMSETKIDALFVDPRRHGQGVGRALIDHARHRSPFLEVDVNEQNPQARAFYKRLGFRETGRSELDGSGRPFPLIHLVLAD</sequence>
<dbReference type="CDD" id="cd04301">
    <property type="entry name" value="NAT_SF"/>
    <property type="match status" value="1"/>
</dbReference>
<keyword evidence="5" id="KW-1185">Reference proteome</keyword>
<organism evidence="4 5">
    <name type="scientific">Azospirillum picis</name>
    <dbReference type="NCBI Taxonomy" id="488438"/>
    <lineage>
        <taxon>Bacteria</taxon>
        <taxon>Pseudomonadati</taxon>
        <taxon>Pseudomonadota</taxon>
        <taxon>Alphaproteobacteria</taxon>
        <taxon>Rhodospirillales</taxon>
        <taxon>Azospirillaceae</taxon>
        <taxon>Azospirillum</taxon>
    </lineage>
</organism>
<dbReference type="EC" id="2.3.1.-" evidence="4"/>
<evidence type="ECO:0000259" key="3">
    <source>
        <dbReference type="PROSITE" id="PS51186"/>
    </source>
</evidence>
<dbReference type="PROSITE" id="PS51186">
    <property type="entry name" value="GNAT"/>
    <property type="match status" value="1"/>
</dbReference>
<gene>
    <name evidence="4" type="ORF">QO018_005518</name>
</gene>
<dbReference type="InterPro" id="IPR000182">
    <property type="entry name" value="GNAT_dom"/>
</dbReference>
<feature type="domain" description="N-acetyltransferase" evidence="3">
    <location>
        <begin position="2"/>
        <end position="144"/>
    </location>
</feature>
<dbReference type="Proteomes" id="UP001244552">
    <property type="component" value="Unassembled WGS sequence"/>
</dbReference>
<reference evidence="4 5" key="1">
    <citation type="submission" date="2023-07" db="EMBL/GenBank/DDBJ databases">
        <title>Genomic Encyclopedia of Type Strains, Phase IV (KMG-IV): sequencing the most valuable type-strain genomes for metagenomic binning, comparative biology and taxonomic classification.</title>
        <authorList>
            <person name="Goeker M."/>
        </authorList>
    </citation>
    <scope>NUCLEOTIDE SEQUENCE [LARGE SCALE GENOMIC DNA]</scope>
    <source>
        <strain evidence="4 5">DSM 19922</strain>
    </source>
</reference>
<evidence type="ECO:0000256" key="2">
    <source>
        <dbReference type="ARBA" id="ARBA00023315"/>
    </source>
</evidence>
<proteinExistence type="predicted"/>
<dbReference type="RefSeq" id="WP_209989572.1">
    <property type="nucleotide sequence ID" value="NZ_JAGINO010000029.1"/>
</dbReference>
<dbReference type="GO" id="GO:0016746">
    <property type="term" value="F:acyltransferase activity"/>
    <property type="evidence" value="ECO:0007669"/>
    <property type="project" value="UniProtKB-KW"/>
</dbReference>
<evidence type="ECO:0000256" key="1">
    <source>
        <dbReference type="ARBA" id="ARBA00022679"/>
    </source>
</evidence>
<evidence type="ECO:0000313" key="5">
    <source>
        <dbReference type="Proteomes" id="UP001244552"/>
    </source>
</evidence>
<keyword evidence="2 4" id="KW-0012">Acyltransferase</keyword>
<dbReference type="SUPFAM" id="SSF55729">
    <property type="entry name" value="Acyl-CoA N-acyltransferases (Nat)"/>
    <property type="match status" value="1"/>
</dbReference>
<protein>
    <submittedName>
        <fullName evidence="4">Acetyltransferase</fullName>
        <ecNumber evidence="4">2.3.1.-</ecNumber>
    </submittedName>
</protein>